<dbReference type="PROSITE" id="PS50297">
    <property type="entry name" value="ANK_REP_REGION"/>
    <property type="match status" value="1"/>
</dbReference>
<dbReference type="EMBL" id="JBICYV010000012">
    <property type="protein sequence ID" value="MFG3013581.1"/>
    <property type="molecule type" value="Genomic_DNA"/>
</dbReference>
<organism evidence="4 5">
    <name type="scientific">Streptomyces cinerochromogenes</name>
    <dbReference type="NCBI Taxonomy" id="66422"/>
    <lineage>
        <taxon>Bacteria</taxon>
        <taxon>Bacillati</taxon>
        <taxon>Actinomycetota</taxon>
        <taxon>Actinomycetes</taxon>
        <taxon>Kitasatosporales</taxon>
        <taxon>Streptomycetaceae</taxon>
        <taxon>Streptomyces</taxon>
    </lineage>
</organism>
<proteinExistence type="predicted"/>
<evidence type="ECO:0000256" key="2">
    <source>
        <dbReference type="ARBA" id="ARBA00023043"/>
    </source>
</evidence>
<protein>
    <submittedName>
        <fullName evidence="4">Ankyrin repeat domain-containing protein</fullName>
    </submittedName>
</protein>
<comment type="caution">
    <text evidence="4">The sequence shown here is derived from an EMBL/GenBank/DDBJ whole genome shotgun (WGS) entry which is preliminary data.</text>
</comment>
<keyword evidence="1" id="KW-0677">Repeat</keyword>
<evidence type="ECO:0000256" key="1">
    <source>
        <dbReference type="ARBA" id="ARBA00022737"/>
    </source>
</evidence>
<gene>
    <name evidence="4" type="ORF">ACGFZB_24590</name>
</gene>
<dbReference type="PANTHER" id="PTHR24171">
    <property type="entry name" value="ANKYRIN REPEAT DOMAIN-CONTAINING PROTEIN 39-RELATED"/>
    <property type="match status" value="1"/>
</dbReference>
<evidence type="ECO:0000313" key="5">
    <source>
        <dbReference type="Proteomes" id="UP001604267"/>
    </source>
</evidence>
<reference evidence="4 5" key="1">
    <citation type="submission" date="2024-10" db="EMBL/GenBank/DDBJ databases">
        <title>The Natural Products Discovery Center: Release of the First 8490 Sequenced Strains for Exploring Actinobacteria Biosynthetic Diversity.</title>
        <authorList>
            <person name="Kalkreuter E."/>
            <person name="Kautsar S.A."/>
            <person name="Yang D."/>
            <person name="Bader C.D."/>
            <person name="Teijaro C.N."/>
            <person name="Fluegel L."/>
            <person name="Davis C.M."/>
            <person name="Simpson J.R."/>
            <person name="Lauterbach L."/>
            <person name="Steele A.D."/>
            <person name="Gui C."/>
            <person name="Meng S."/>
            <person name="Li G."/>
            <person name="Viehrig K."/>
            <person name="Ye F."/>
            <person name="Su P."/>
            <person name="Kiefer A.F."/>
            <person name="Nichols A."/>
            <person name="Cepeda A.J."/>
            <person name="Yan W."/>
            <person name="Fan B."/>
            <person name="Jiang Y."/>
            <person name="Adhikari A."/>
            <person name="Zheng C.-J."/>
            <person name="Schuster L."/>
            <person name="Cowan T.M."/>
            <person name="Smanski M.J."/>
            <person name="Chevrette M.G."/>
            <person name="De Carvalho L.P.S."/>
            <person name="Shen B."/>
        </authorList>
    </citation>
    <scope>NUCLEOTIDE SEQUENCE [LARGE SCALE GENOMIC DNA]</scope>
    <source>
        <strain evidence="4 5">NPDC048320</strain>
    </source>
</reference>
<evidence type="ECO:0000313" key="4">
    <source>
        <dbReference type="EMBL" id="MFG3013581.1"/>
    </source>
</evidence>
<dbReference type="InterPro" id="IPR036770">
    <property type="entry name" value="Ankyrin_rpt-contain_sf"/>
</dbReference>
<keyword evidence="5" id="KW-1185">Reference proteome</keyword>
<dbReference type="SMART" id="SM00248">
    <property type="entry name" value="ANK"/>
    <property type="match status" value="2"/>
</dbReference>
<dbReference type="Proteomes" id="UP001604267">
    <property type="component" value="Unassembled WGS sequence"/>
</dbReference>
<dbReference type="PROSITE" id="PS50088">
    <property type="entry name" value="ANK_REPEAT"/>
    <property type="match status" value="2"/>
</dbReference>
<sequence length="147" mass="15210">MTDGDRLGRTAVHYAAADGDADGLRVLSTGGLAAGAADDAGWTPLHVAAQAQAPSAVEDLLAVGVAVDAADRHGNPPLWKAVFCSPGEGASQRRPAAESSLHTITLIRMRLNPATKAYIARRVAEGKTSRDAQRCLKQAVCRGGRNG</sequence>
<dbReference type="Pfam" id="PF12796">
    <property type="entry name" value="Ank_2"/>
    <property type="match status" value="1"/>
</dbReference>
<name>A0ABW7BD14_9ACTN</name>
<feature type="repeat" description="ANK" evidence="3">
    <location>
        <begin position="7"/>
        <end position="39"/>
    </location>
</feature>
<dbReference type="RefSeq" id="WP_392819544.1">
    <property type="nucleotide sequence ID" value="NZ_JBICYV010000012.1"/>
</dbReference>
<keyword evidence="2 3" id="KW-0040">ANK repeat</keyword>
<dbReference type="SUPFAM" id="SSF48403">
    <property type="entry name" value="Ankyrin repeat"/>
    <property type="match status" value="1"/>
</dbReference>
<evidence type="ECO:0000256" key="3">
    <source>
        <dbReference type="PROSITE-ProRule" id="PRU00023"/>
    </source>
</evidence>
<accession>A0ABW7BD14</accession>
<dbReference type="InterPro" id="IPR002110">
    <property type="entry name" value="Ankyrin_rpt"/>
</dbReference>
<dbReference type="Gene3D" id="1.25.40.20">
    <property type="entry name" value="Ankyrin repeat-containing domain"/>
    <property type="match status" value="1"/>
</dbReference>
<feature type="repeat" description="ANK" evidence="3">
    <location>
        <begin position="40"/>
        <end position="72"/>
    </location>
</feature>